<evidence type="ECO:0000256" key="7">
    <source>
        <dbReference type="SAM" id="Phobius"/>
    </source>
</evidence>
<dbReference type="InterPro" id="IPR023090">
    <property type="entry name" value="UPF0702_alpha/beta_dom_sf"/>
</dbReference>
<dbReference type="PANTHER" id="PTHR34582">
    <property type="entry name" value="UPF0702 TRANSMEMBRANE PROTEIN YCAP"/>
    <property type="match status" value="1"/>
</dbReference>
<comment type="caution">
    <text evidence="9">The sequence shown here is derived from an EMBL/GenBank/DDBJ whole genome shotgun (WGS) entry which is preliminary data.</text>
</comment>
<keyword evidence="5 7" id="KW-1133">Transmembrane helix</keyword>
<comment type="subcellular location">
    <subcellularLocation>
        <location evidence="1">Cell membrane</location>
        <topology evidence="1">Multi-pass membrane protein</topology>
    </subcellularLocation>
</comment>
<proteinExistence type="inferred from homology"/>
<organism evidence="9 10">
    <name type="scientific">Comamonas sediminis</name>
    <dbReference type="NCBI Taxonomy" id="1783360"/>
    <lineage>
        <taxon>Bacteria</taxon>
        <taxon>Pseudomonadati</taxon>
        <taxon>Pseudomonadota</taxon>
        <taxon>Betaproteobacteria</taxon>
        <taxon>Burkholderiales</taxon>
        <taxon>Comamonadaceae</taxon>
        <taxon>Comamonas</taxon>
    </lineage>
</organism>
<accession>A0ABV4B2E6</accession>
<keyword evidence="3" id="KW-1003">Cell membrane</keyword>
<evidence type="ECO:0000256" key="2">
    <source>
        <dbReference type="ARBA" id="ARBA00006448"/>
    </source>
</evidence>
<dbReference type="PANTHER" id="PTHR34582:SF6">
    <property type="entry name" value="UPF0702 TRANSMEMBRANE PROTEIN YCAP"/>
    <property type="match status" value="1"/>
</dbReference>
<feature type="domain" description="YetF C-terminal" evidence="8">
    <location>
        <begin position="86"/>
        <end position="151"/>
    </location>
</feature>
<protein>
    <submittedName>
        <fullName evidence="9">DUF421 domain-containing protein</fullName>
    </submittedName>
</protein>
<evidence type="ECO:0000313" key="10">
    <source>
        <dbReference type="Proteomes" id="UP001562178"/>
    </source>
</evidence>
<evidence type="ECO:0000256" key="1">
    <source>
        <dbReference type="ARBA" id="ARBA00004651"/>
    </source>
</evidence>
<evidence type="ECO:0000313" key="9">
    <source>
        <dbReference type="EMBL" id="MEY2251663.1"/>
    </source>
</evidence>
<dbReference type="InterPro" id="IPR007353">
    <property type="entry name" value="DUF421"/>
</dbReference>
<reference evidence="9 10" key="1">
    <citation type="journal article" date="2016" name="Int. J. Syst. Evol. Microbiol.">
        <title>Description of Comamonas sediminis sp. nov., isolated from lagoon sediments.</title>
        <authorList>
            <person name="Subhash Y."/>
            <person name="Bang J.J."/>
            <person name="You T.H."/>
            <person name="Lee S.S."/>
        </authorList>
    </citation>
    <scope>NUCLEOTIDE SEQUENCE [LARGE SCALE GENOMIC DNA]</scope>
    <source>
        <strain evidence="9 10">JCM 31169</strain>
    </source>
</reference>
<name>A0ABV4B2E6_9BURK</name>
<evidence type="ECO:0000256" key="6">
    <source>
        <dbReference type="ARBA" id="ARBA00023136"/>
    </source>
</evidence>
<dbReference type="Pfam" id="PF04239">
    <property type="entry name" value="DUF421"/>
    <property type="match status" value="1"/>
</dbReference>
<feature type="transmembrane region" description="Helical" evidence="7">
    <location>
        <begin position="63"/>
        <end position="83"/>
    </location>
</feature>
<evidence type="ECO:0000256" key="4">
    <source>
        <dbReference type="ARBA" id="ARBA00022692"/>
    </source>
</evidence>
<dbReference type="EMBL" id="JBGBDC010000004">
    <property type="protein sequence ID" value="MEY2251663.1"/>
    <property type="molecule type" value="Genomic_DNA"/>
</dbReference>
<evidence type="ECO:0000259" key="8">
    <source>
        <dbReference type="Pfam" id="PF04239"/>
    </source>
</evidence>
<keyword evidence="4 7" id="KW-0812">Transmembrane</keyword>
<dbReference type="Gene3D" id="3.30.240.20">
    <property type="entry name" value="bsu07140 like domains"/>
    <property type="match status" value="1"/>
</dbReference>
<comment type="similarity">
    <text evidence="2">Belongs to the UPF0702 family.</text>
</comment>
<evidence type="ECO:0000256" key="3">
    <source>
        <dbReference type="ARBA" id="ARBA00022475"/>
    </source>
</evidence>
<sequence>MFEMDLDVWELIARGAVVYVVLLLLMRMSGKRTVGQFTPFDLLVVMLLSEAAGPSMVGKDQSLWGGLIVCAVLLLVNALVALVTTHFGAAERILEGEAVLLGRDGVLFDAVRKRHRVSRNEINTALRACDCEMDQVQSMFLEADGQITVQKIPSARSER</sequence>
<keyword evidence="10" id="KW-1185">Reference proteome</keyword>
<dbReference type="Proteomes" id="UP001562178">
    <property type="component" value="Unassembled WGS sequence"/>
</dbReference>
<dbReference type="RefSeq" id="WP_312461324.1">
    <property type="nucleotide sequence ID" value="NZ_JBGBDC010000004.1"/>
</dbReference>
<evidence type="ECO:0000256" key="5">
    <source>
        <dbReference type="ARBA" id="ARBA00022989"/>
    </source>
</evidence>
<keyword evidence="6 7" id="KW-0472">Membrane</keyword>
<feature type="transmembrane region" description="Helical" evidence="7">
    <location>
        <begin position="6"/>
        <end position="25"/>
    </location>
</feature>
<gene>
    <name evidence="9" type="ORF">AB7A72_11675</name>
</gene>